<dbReference type="FunFam" id="3.40.50.1820:FF:000082">
    <property type="entry name" value="monoacylglycerol lipase ABHD6"/>
    <property type="match status" value="1"/>
</dbReference>
<comment type="similarity">
    <text evidence="4">Belongs to the AB hydrolase superfamily.</text>
</comment>
<evidence type="ECO:0000256" key="12">
    <source>
        <dbReference type="ARBA" id="ARBA00022989"/>
    </source>
</evidence>
<dbReference type="GO" id="GO:0031966">
    <property type="term" value="C:mitochondrial membrane"/>
    <property type="evidence" value="ECO:0007669"/>
    <property type="project" value="UniProtKB-SubCell"/>
</dbReference>
<dbReference type="GO" id="GO:0046889">
    <property type="term" value="P:positive regulation of lipid biosynthetic process"/>
    <property type="evidence" value="ECO:0007669"/>
    <property type="project" value="Ensembl"/>
</dbReference>
<dbReference type="OrthoDB" id="6431331at2759"/>
<evidence type="ECO:0000256" key="26">
    <source>
        <dbReference type="ARBA" id="ARBA00076966"/>
    </source>
</evidence>
<dbReference type="SUPFAM" id="SSF53474">
    <property type="entry name" value="alpha/beta-Hydrolases"/>
    <property type="match status" value="1"/>
</dbReference>
<keyword evidence="14" id="KW-0496">Mitochondrion</keyword>
<organism evidence="29 30">
    <name type="scientific">Ailuropoda melanoleuca</name>
    <name type="common">Giant panda</name>
    <dbReference type="NCBI Taxonomy" id="9646"/>
    <lineage>
        <taxon>Eukaryota</taxon>
        <taxon>Metazoa</taxon>
        <taxon>Chordata</taxon>
        <taxon>Craniata</taxon>
        <taxon>Vertebrata</taxon>
        <taxon>Euteleostomi</taxon>
        <taxon>Mammalia</taxon>
        <taxon>Eutheria</taxon>
        <taxon>Laurasiatheria</taxon>
        <taxon>Carnivora</taxon>
        <taxon>Caniformia</taxon>
        <taxon>Ursidae</taxon>
        <taxon>Ailuropoda</taxon>
    </lineage>
</organism>
<dbReference type="GO" id="GO:2001311">
    <property type="term" value="P:lysobisphosphatidic acid metabolic process"/>
    <property type="evidence" value="ECO:0007669"/>
    <property type="project" value="Ensembl"/>
</dbReference>
<dbReference type="GO" id="GO:0004620">
    <property type="term" value="F:phospholipase activity"/>
    <property type="evidence" value="ECO:0007669"/>
    <property type="project" value="Ensembl"/>
</dbReference>
<keyword evidence="30" id="KW-1185">Reference proteome</keyword>
<dbReference type="Gene3D" id="3.30.70.3250">
    <property type="entry name" value="Ribonuclease P, Pop5 subunit"/>
    <property type="match status" value="1"/>
</dbReference>
<evidence type="ECO:0000256" key="14">
    <source>
        <dbReference type="ARBA" id="ARBA00023128"/>
    </source>
</evidence>
<dbReference type="GO" id="GO:2000124">
    <property type="term" value="P:regulation of endocannabinoid signaling pathway"/>
    <property type="evidence" value="ECO:0007669"/>
    <property type="project" value="Ensembl"/>
</dbReference>
<dbReference type="SUPFAM" id="SSF160350">
    <property type="entry name" value="Rnp2-like"/>
    <property type="match status" value="1"/>
</dbReference>
<dbReference type="RefSeq" id="XP_019660936.1">
    <property type="nucleotide sequence ID" value="XM_019805377.2"/>
</dbReference>
<evidence type="ECO:0000256" key="27">
    <source>
        <dbReference type="ARBA" id="ARBA00082162"/>
    </source>
</evidence>
<evidence type="ECO:0000256" key="11">
    <source>
        <dbReference type="ARBA" id="ARBA00022968"/>
    </source>
</evidence>
<dbReference type="FunFam" id="3.30.70.3250:FF:000002">
    <property type="entry name" value="ribonuclease P protein subunit p14"/>
    <property type="match status" value="1"/>
</dbReference>
<dbReference type="GO" id="GO:0032281">
    <property type="term" value="C:AMPA glutamate receptor complex"/>
    <property type="evidence" value="ECO:0007669"/>
    <property type="project" value="Ensembl"/>
</dbReference>
<dbReference type="GO" id="GO:0031902">
    <property type="term" value="C:late endosome membrane"/>
    <property type="evidence" value="ECO:0007669"/>
    <property type="project" value="UniProtKB-SubCell"/>
</dbReference>
<dbReference type="GO" id="GO:0030336">
    <property type="term" value="P:negative regulation of cell migration"/>
    <property type="evidence" value="ECO:0007669"/>
    <property type="project" value="Ensembl"/>
</dbReference>
<dbReference type="AlphaFoldDB" id="A0A7N5KP14"/>
<evidence type="ECO:0000256" key="1">
    <source>
        <dbReference type="ARBA" id="ARBA00001613"/>
    </source>
</evidence>
<gene>
    <name evidence="29" type="primary">ABHD6</name>
</gene>
<keyword evidence="10" id="KW-0378">Hydrolase</keyword>
<dbReference type="GO" id="GO:0099178">
    <property type="term" value="P:regulation of retrograde trans-synaptic signaling by endocanabinoid"/>
    <property type="evidence" value="ECO:0007669"/>
    <property type="project" value="Ensembl"/>
</dbReference>
<evidence type="ECO:0000256" key="6">
    <source>
        <dbReference type="ARBA" id="ARBA00013254"/>
    </source>
</evidence>
<evidence type="ECO:0000256" key="4">
    <source>
        <dbReference type="ARBA" id="ARBA00008645"/>
    </source>
</evidence>
<dbReference type="RefSeq" id="XP_019660944.1">
    <property type="nucleotide sequence ID" value="XM_019805385.2"/>
</dbReference>
<comment type="function">
    <text evidence="2">Component of ribonuclease P, a ribonucleoprotein complex that generates mature tRNA molecules by cleaving their 5'-ends.</text>
</comment>
<evidence type="ECO:0000256" key="19">
    <source>
        <dbReference type="ARBA" id="ARBA00037874"/>
    </source>
</evidence>
<dbReference type="PANTHER" id="PTHR43798:SF5">
    <property type="entry name" value="MONOACYLGLYCEROL LIPASE ABHD6"/>
    <property type="match status" value="1"/>
</dbReference>
<dbReference type="GO" id="GO:0005765">
    <property type="term" value="C:lysosomal membrane"/>
    <property type="evidence" value="ECO:0007669"/>
    <property type="project" value="UniProtKB-SubCell"/>
</dbReference>
<dbReference type="InterPro" id="IPR002759">
    <property type="entry name" value="Pop5/Rpp14/Rnp2-like"/>
</dbReference>
<evidence type="ECO:0000256" key="17">
    <source>
        <dbReference type="ARBA" id="ARBA00023242"/>
    </source>
</evidence>
<dbReference type="GeneID" id="100482314"/>
<comment type="function">
    <text evidence="22">Lipase that preferentially hydrolysis medium-chain saturated monoacylglycerols including 2-arachidonoylglycerol. Through 2-arachidonoylglycerol degradation may regulate endocannabinoid signaling pathways. Also has a lysophosphatidyl lipase activity with a preference for lysophosphatidylglycerol among other lysophospholipids. Also able to degrade bis(monoacylglycero)phosphate (BMP) and constitutes the major enzyme for BMP catabolism. BMP, also known as lysobisphosphatidic acid, is enriched in late endosomes and lysosomes and plays a key role in the formation of intraluminal vesicles and in lipid sorting.</text>
</comment>
<feature type="domain" description="AB hydrolase-1" evidence="28">
    <location>
        <begin position="72"/>
        <end position="281"/>
    </location>
</feature>
<evidence type="ECO:0000256" key="16">
    <source>
        <dbReference type="ARBA" id="ARBA00023228"/>
    </source>
</evidence>
<dbReference type="GO" id="GO:0098978">
    <property type="term" value="C:glutamatergic synapse"/>
    <property type="evidence" value="ECO:0007669"/>
    <property type="project" value="Ensembl"/>
</dbReference>
<keyword evidence="11" id="KW-0735">Signal-anchor</keyword>
<evidence type="ECO:0000256" key="24">
    <source>
        <dbReference type="ARBA" id="ARBA00068493"/>
    </source>
</evidence>
<dbReference type="InterPro" id="IPR038085">
    <property type="entry name" value="Rnp2-like_sf"/>
</dbReference>
<reference evidence="29" key="3">
    <citation type="submission" date="2025-09" db="UniProtKB">
        <authorList>
            <consortium name="Ensembl"/>
        </authorList>
    </citation>
    <scope>IDENTIFICATION</scope>
</reference>
<keyword evidence="8" id="KW-0819">tRNA processing</keyword>
<name>A0A7N5KP14_AILME</name>
<dbReference type="PANTHER" id="PTHR43798">
    <property type="entry name" value="MONOACYLGLYCEROL LIPASE"/>
    <property type="match status" value="1"/>
</dbReference>
<dbReference type="GO" id="GO:0098982">
    <property type="term" value="C:GABA-ergic synapse"/>
    <property type="evidence" value="ECO:0007669"/>
    <property type="project" value="Ensembl"/>
</dbReference>
<dbReference type="Proteomes" id="UP000008912">
    <property type="component" value="Unassembled WGS sequence"/>
</dbReference>
<reference evidence="29 30" key="1">
    <citation type="journal article" date="2010" name="Nature">
        <title>The sequence and de novo assembly of the giant panda genome.</title>
        <authorList>
            <person name="Li R."/>
            <person name="Fan W."/>
            <person name="Tian G."/>
            <person name="Zhu H."/>
            <person name="He L."/>
            <person name="Cai J."/>
            <person name="Huang Q."/>
            <person name="Cai Q."/>
            <person name="Li B."/>
            <person name="Bai Y."/>
            <person name="Zhang Z."/>
            <person name="Zhang Y."/>
            <person name="Wang W."/>
            <person name="Li J."/>
            <person name="Wei F."/>
            <person name="Li H."/>
            <person name="Jian M."/>
            <person name="Li J."/>
            <person name="Zhang Z."/>
            <person name="Nielsen R."/>
            <person name="Li D."/>
            <person name="Gu W."/>
            <person name="Yang Z."/>
            <person name="Xuan Z."/>
            <person name="Ryder O.A."/>
            <person name="Leung F.C."/>
            <person name="Zhou Y."/>
            <person name="Cao J."/>
            <person name="Sun X."/>
            <person name="Fu Y."/>
            <person name="Fang X."/>
            <person name="Guo X."/>
            <person name="Wang B."/>
            <person name="Hou R."/>
            <person name="Shen F."/>
            <person name="Mu B."/>
            <person name="Ni P."/>
            <person name="Lin R."/>
            <person name="Qian W."/>
            <person name="Wang G."/>
            <person name="Yu C."/>
            <person name="Nie W."/>
            <person name="Wang J."/>
            <person name="Wu Z."/>
            <person name="Liang H."/>
            <person name="Min J."/>
            <person name="Wu Q."/>
            <person name="Cheng S."/>
            <person name="Ruan J."/>
            <person name="Wang M."/>
            <person name="Shi Z."/>
            <person name="Wen M."/>
            <person name="Liu B."/>
            <person name="Ren X."/>
            <person name="Zheng H."/>
            <person name="Dong D."/>
            <person name="Cook K."/>
            <person name="Shan G."/>
            <person name="Zhang H."/>
            <person name="Kosiol C."/>
            <person name="Xie X."/>
            <person name="Lu Z."/>
            <person name="Zheng H."/>
            <person name="Li Y."/>
            <person name="Steiner C.C."/>
            <person name="Lam T.T."/>
            <person name="Lin S."/>
            <person name="Zhang Q."/>
            <person name="Li G."/>
            <person name="Tian J."/>
            <person name="Gong T."/>
            <person name="Liu H."/>
            <person name="Zhang D."/>
            <person name="Fang L."/>
            <person name="Ye C."/>
            <person name="Zhang J."/>
            <person name="Hu W."/>
            <person name="Xu A."/>
            <person name="Ren Y."/>
            <person name="Zhang G."/>
            <person name="Bruford M.W."/>
            <person name="Li Q."/>
            <person name="Ma L."/>
            <person name="Guo Y."/>
            <person name="An N."/>
            <person name="Hu Y."/>
            <person name="Zheng Y."/>
            <person name="Shi Y."/>
            <person name="Li Z."/>
            <person name="Liu Q."/>
            <person name="Chen Y."/>
            <person name="Zhao J."/>
            <person name="Qu N."/>
            <person name="Zhao S."/>
            <person name="Tian F."/>
            <person name="Wang X."/>
            <person name="Wang H."/>
            <person name="Xu L."/>
            <person name="Liu X."/>
            <person name="Vinar T."/>
            <person name="Wang Y."/>
            <person name="Lam T.W."/>
            <person name="Yiu S.M."/>
            <person name="Liu S."/>
            <person name="Zhang H."/>
            <person name="Li D."/>
            <person name="Huang Y."/>
            <person name="Wang X."/>
            <person name="Yang G."/>
            <person name="Jiang Z."/>
            <person name="Wang J."/>
            <person name="Qin N."/>
            <person name="Li L."/>
            <person name="Li J."/>
            <person name="Bolund L."/>
            <person name="Kristiansen K."/>
            <person name="Wong G.K."/>
            <person name="Olson M."/>
            <person name="Zhang X."/>
            <person name="Li S."/>
            <person name="Yang H."/>
            <person name="Wang J."/>
            <person name="Wang J."/>
        </authorList>
    </citation>
    <scope>NUCLEOTIDE SEQUENCE [LARGE SCALE GENOMIC DNA]</scope>
</reference>
<evidence type="ECO:0000256" key="21">
    <source>
        <dbReference type="ARBA" id="ARBA00047662"/>
    </source>
</evidence>
<dbReference type="InParanoid" id="A0A7N5KP14"/>
<evidence type="ECO:0000256" key="7">
    <source>
        <dbReference type="ARBA" id="ARBA00022692"/>
    </source>
</evidence>
<comment type="subcellular location">
    <subcellularLocation>
        <location evidence="18">Late endosome membrane</location>
        <topology evidence="18">Single-pass type II membrane protein</topology>
    </subcellularLocation>
    <subcellularLocation>
        <location evidence="19">Lysosome membrane</location>
        <topology evidence="19">Single-pass type II membrane protein</topology>
    </subcellularLocation>
    <subcellularLocation>
        <location evidence="20">Mitochondrion membrane</location>
        <topology evidence="20">Single-pass type II membrane protein</topology>
    </subcellularLocation>
    <subcellularLocation>
        <location evidence="3">Nucleus</location>
        <location evidence="3">Nucleolus</location>
    </subcellularLocation>
</comment>
<dbReference type="GO" id="GO:0052651">
    <property type="term" value="P:monoacylglycerol catabolic process"/>
    <property type="evidence" value="ECO:0007669"/>
    <property type="project" value="Ensembl"/>
</dbReference>
<keyword evidence="16" id="KW-0458">Lysosome</keyword>
<keyword evidence="15" id="KW-0472">Membrane</keyword>
<dbReference type="InterPro" id="IPR029058">
    <property type="entry name" value="AB_hydrolase_fold"/>
</dbReference>
<keyword evidence="7" id="KW-0812">Transmembrane</keyword>
<evidence type="ECO:0000256" key="2">
    <source>
        <dbReference type="ARBA" id="ARBA00002435"/>
    </source>
</evidence>
<dbReference type="GO" id="GO:0045211">
    <property type="term" value="C:postsynaptic membrane"/>
    <property type="evidence" value="ECO:0007669"/>
    <property type="project" value="Ensembl"/>
</dbReference>
<evidence type="ECO:0000256" key="9">
    <source>
        <dbReference type="ARBA" id="ARBA00022753"/>
    </source>
</evidence>
<dbReference type="GO" id="GO:0001682">
    <property type="term" value="P:tRNA 5'-leader removal"/>
    <property type="evidence" value="ECO:0007669"/>
    <property type="project" value="InterPro"/>
</dbReference>
<comment type="similarity">
    <text evidence="5">Belongs to the eukaryotic/archaeal RNase P protein component 2 family.</text>
</comment>
<evidence type="ECO:0000256" key="13">
    <source>
        <dbReference type="ARBA" id="ARBA00023098"/>
    </source>
</evidence>
<dbReference type="Pfam" id="PF01900">
    <property type="entry name" value="RNase_P_Rpp14"/>
    <property type="match status" value="1"/>
</dbReference>
<evidence type="ECO:0000256" key="22">
    <source>
        <dbReference type="ARBA" id="ARBA00049568"/>
    </source>
</evidence>
<dbReference type="RefSeq" id="XP_034514423.1">
    <property type="nucleotide sequence ID" value="XM_034658532.1"/>
</dbReference>
<dbReference type="GO" id="GO:0030677">
    <property type="term" value="C:ribonuclease P complex"/>
    <property type="evidence" value="ECO:0007669"/>
    <property type="project" value="InterPro"/>
</dbReference>
<dbReference type="EC" id="3.1.1.23" evidence="6"/>
<proteinExistence type="inferred from homology"/>
<dbReference type="CTD" id="57406"/>
<dbReference type="RefSeq" id="XP_019660947.1">
    <property type="nucleotide sequence ID" value="XM_019805388.2"/>
</dbReference>
<protein>
    <recommendedName>
        <fullName evidence="25">Monoacylglycerol lipase ABHD6</fullName>
        <ecNumber evidence="6">3.1.1.23</ecNumber>
    </recommendedName>
    <alternativeName>
        <fullName evidence="26">2-arachidonoylglycerol hydrolase</fullName>
    </alternativeName>
    <alternativeName>
        <fullName evidence="27">Abhydrolase domain-containing protein 6</fullName>
    </alternativeName>
    <alternativeName>
        <fullName evidence="24">Ribonuclease P protein subunit p14</fullName>
    </alternativeName>
</protein>
<dbReference type="RefSeq" id="XP_034514421.1">
    <property type="nucleotide sequence ID" value="XM_034658530.1"/>
</dbReference>
<dbReference type="GO" id="GO:0047372">
    <property type="term" value="F:monoacylglycerol lipase activity"/>
    <property type="evidence" value="ECO:0007669"/>
    <property type="project" value="UniProtKB-EC"/>
</dbReference>
<dbReference type="Pfam" id="PF00561">
    <property type="entry name" value="Abhydrolase_1"/>
    <property type="match status" value="1"/>
</dbReference>
<keyword evidence="12" id="KW-1133">Transmembrane helix</keyword>
<dbReference type="GO" id="GO:0060292">
    <property type="term" value="P:long-term synaptic depression"/>
    <property type="evidence" value="ECO:0007669"/>
    <property type="project" value="Ensembl"/>
</dbReference>
<evidence type="ECO:0000256" key="25">
    <source>
        <dbReference type="ARBA" id="ARBA00071475"/>
    </source>
</evidence>
<dbReference type="RefSeq" id="XP_019660933.1">
    <property type="nucleotide sequence ID" value="XM_019805374.2"/>
</dbReference>
<dbReference type="GO" id="GO:0120163">
    <property type="term" value="P:negative regulation of cold-induced thermogenesis"/>
    <property type="evidence" value="ECO:0007669"/>
    <property type="project" value="Ensembl"/>
</dbReference>
<evidence type="ECO:0000313" key="29">
    <source>
        <dbReference type="Ensembl" id="ENSAMEP00000042890.1"/>
    </source>
</evidence>
<accession>A0A7N5KP14</accession>
<evidence type="ECO:0000256" key="20">
    <source>
        <dbReference type="ARBA" id="ARBA00046308"/>
    </source>
</evidence>
<dbReference type="Gene3D" id="3.40.50.1820">
    <property type="entry name" value="alpha/beta hydrolase"/>
    <property type="match status" value="1"/>
</dbReference>
<dbReference type="Ensembl" id="ENSAMET00000037157.1">
    <property type="protein sequence ID" value="ENSAMEP00000042890.1"/>
    <property type="gene ID" value="ENSAMEG00000011973.2"/>
</dbReference>
<dbReference type="RefSeq" id="XP_034514422.1">
    <property type="nucleotide sequence ID" value="XM_034658531.1"/>
</dbReference>
<comment type="catalytic activity">
    <reaction evidence="1">
        <text>Hydrolyzes glycerol monoesters of long-chain fatty acids.</text>
        <dbReference type="EC" id="3.1.1.23"/>
    </reaction>
</comment>
<comment type="catalytic activity">
    <reaction evidence="21">
        <text>1-dodecanoylglycerol + H2O = dodecanoate + glycerol + H(+)</text>
        <dbReference type="Rhea" id="RHEA:44316"/>
        <dbReference type="ChEBI" id="CHEBI:15377"/>
        <dbReference type="ChEBI" id="CHEBI:15378"/>
        <dbReference type="ChEBI" id="CHEBI:17754"/>
        <dbReference type="ChEBI" id="CHEBI:18262"/>
        <dbReference type="ChEBI" id="CHEBI:75539"/>
    </reaction>
</comment>
<evidence type="ECO:0000259" key="28">
    <source>
        <dbReference type="Pfam" id="PF00561"/>
    </source>
</evidence>
<keyword evidence="17" id="KW-0539">Nucleus</keyword>
<evidence type="ECO:0000256" key="3">
    <source>
        <dbReference type="ARBA" id="ARBA00004604"/>
    </source>
</evidence>
<evidence type="ECO:0000313" key="30">
    <source>
        <dbReference type="Proteomes" id="UP000008912"/>
    </source>
</evidence>
<evidence type="ECO:0000256" key="23">
    <source>
        <dbReference type="ARBA" id="ARBA00064914"/>
    </source>
</evidence>
<dbReference type="InterPro" id="IPR050266">
    <property type="entry name" value="AB_hydrolase_sf"/>
</dbReference>
<reference evidence="29" key="2">
    <citation type="submission" date="2025-08" db="UniProtKB">
        <authorList>
            <consortium name="Ensembl"/>
        </authorList>
    </citation>
    <scope>IDENTIFICATION</scope>
</reference>
<evidence type="ECO:0000256" key="8">
    <source>
        <dbReference type="ARBA" id="ARBA00022694"/>
    </source>
</evidence>
<dbReference type="GeneTree" id="ENSGT00510000047225"/>
<dbReference type="GO" id="GO:0005730">
    <property type="term" value="C:nucleolus"/>
    <property type="evidence" value="ECO:0007669"/>
    <property type="project" value="UniProtKB-SubCell"/>
</dbReference>
<dbReference type="GO" id="GO:0009395">
    <property type="term" value="P:phospholipid catabolic process"/>
    <property type="evidence" value="ECO:0007669"/>
    <property type="project" value="Ensembl"/>
</dbReference>
<sequence>MDLDVVNMFVIAGGTLAIPILAFVASFLLWPSALIKIYYWYWRRTLGMQVRYVYHEDYQFCYSFRGRPGHKPSILMLHGFSAHKDMWLSVVKFLPKNLHLVCVDMPGHEGTTRSSLDDLSIDGQVKRIHQFVECLKLNKKPFHLIGTSMGGHVAGVYAAYYPSDVCSLCLVCPAGLQYSTDNQFVQRLKELQDSAAVEKIPLIPSTPEEMSEMLQLCSYVRFKVPQQILQGLVDVRIPHNNFYRKLFLEIVSEKSRYSLHQNMDKIKVPTQIIWGKQDQMWSALEKMPAPATTYERIVYKNPSEHHYMKVCLEFQDRGVGLNAAQFKQLLISALKDLFGEVDAALPLDILTYEEKTLSAILRICSSGLVKLWSSLTLLGSYKGKKCAFRVIQVSPFLLALSGNSRELVLD</sequence>
<evidence type="ECO:0000256" key="15">
    <source>
        <dbReference type="ARBA" id="ARBA00023136"/>
    </source>
</evidence>
<dbReference type="InterPro" id="IPR000073">
    <property type="entry name" value="AB_hydrolase_1"/>
</dbReference>
<comment type="subunit">
    <text evidence="23">RNase P consists of a catalytic RNA moiety and about 10 protein subunits; POP1, POP4, POP5, POP7, RPP14, RPP21, RPP25, RPP30, RPP38 and RPP40. Within the RNase P complex, POP1, POP7 and RPP25 form the 'finger' subcomplex, POP5, RPP14, RPP40 and homodimeric RPP30 form the 'palm' subcomplex, and RPP21, POP4 and RPP38 form the 'wrist' subcomplex. All subunits of the RNase P complex interact with the catalytic RNA.</text>
</comment>
<evidence type="ECO:0000256" key="10">
    <source>
        <dbReference type="ARBA" id="ARBA00022801"/>
    </source>
</evidence>
<keyword evidence="9" id="KW-0967">Endosome</keyword>
<keyword evidence="13" id="KW-0443">Lipid metabolism</keyword>
<evidence type="ECO:0000256" key="5">
    <source>
        <dbReference type="ARBA" id="ARBA00010800"/>
    </source>
</evidence>
<evidence type="ECO:0000256" key="18">
    <source>
        <dbReference type="ARBA" id="ARBA00037797"/>
    </source>
</evidence>
<dbReference type="PRINTS" id="PR00111">
    <property type="entry name" value="ABHYDROLASE"/>
</dbReference>